<dbReference type="KEGG" id="cim:CIMG_11650"/>
<proteinExistence type="predicted"/>
<protein>
    <submittedName>
        <fullName evidence="1">Uncharacterized protein</fullName>
    </submittedName>
</protein>
<dbReference type="AlphaFoldDB" id="A0A0D8JW29"/>
<dbReference type="InParanoid" id="A0A0D8JW29"/>
<dbReference type="RefSeq" id="XP_012214052.1">
    <property type="nucleotide sequence ID" value="XM_012358629.1"/>
</dbReference>
<name>A0A0D8JW29_COCIM</name>
<dbReference type="Proteomes" id="UP000001261">
    <property type="component" value="Unassembled WGS sequence"/>
</dbReference>
<evidence type="ECO:0000313" key="2">
    <source>
        <dbReference type="Proteomes" id="UP000001261"/>
    </source>
</evidence>
<accession>A0A0D8JW29</accession>
<sequence>MTEVRLSCQPCEVPESQPPPFFFFGRIPRFVSLADVGVHEVKDNGESLDFFDSSAPFHFRCPVSRCFNHANAQQKHQVVLCFPRQSVISMAGLIPPSDKRDEKACQNTLPSQERNRSLWHCAV</sequence>
<dbReference type="GeneID" id="24163805"/>
<reference evidence="2" key="1">
    <citation type="journal article" date="2009" name="Genome Res.">
        <title>Comparative genomic analyses of the human fungal pathogens Coccidioides and their relatives.</title>
        <authorList>
            <person name="Sharpton T.J."/>
            <person name="Stajich J.E."/>
            <person name="Rounsley S.D."/>
            <person name="Gardner M.J."/>
            <person name="Wortman J.R."/>
            <person name="Jordar V.S."/>
            <person name="Maiti R."/>
            <person name="Kodira C.D."/>
            <person name="Neafsey D.E."/>
            <person name="Zeng Q."/>
            <person name="Hung C.-Y."/>
            <person name="McMahan C."/>
            <person name="Muszewska A."/>
            <person name="Grynberg M."/>
            <person name="Mandel M.A."/>
            <person name="Kellner E.M."/>
            <person name="Barker B.M."/>
            <person name="Galgiani J.N."/>
            <person name="Orbach M.J."/>
            <person name="Kirkland T.N."/>
            <person name="Cole G.T."/>
            <person name="Henn M.R."/>
            <person name="Birren B.W."/>
            <person name="Taylor J.W."/>
        </authorList>
    </citation>
    <scope>NUCLEOTIDE SEQUENCE [LARGE SCALE GENOMIC DNA]</scope>
    <source>
        <strain evidence="2">RS</strain>
    </source>
</reference>
<dbReference type="EMBL" id="GG704912">
    <property type="protein sequence ID" value="KJF60493.1"/>
    <property type="molecule type" value="Genomic_DNA"/>
</dbReference>
<keyword evidence="2" id="KW-1185">Reference proteome</keyword>
<dbReference type="VEuPathDB" id="FungiDB:CIMG_11650"/>
<evidence type="ECO:0000313" key="1">
    <source>
        <dbReference type="EMBL" id="KJF60493.1"/>
    </source>
</evidence>
<reference evidence="2" key="2">
    <citation type="journal article" date="2010" name="Genome Res.">
        <title>Population genomic sequencing of Coccidioides fungi reveals recent hybridization and transposon control.</title>
        <authorList>
            <person name="Neafsey D.E."/>
            <person name="Barker B.M."/>
            <person name="Sharpton T.J."/>
            <person name="Stajich J.E."/>
            <person name="Park D.J."/>
            <person name="Whiston E."/>
            <person name="Hung C.-Y."/>
            <person name="McMahan C."/>
            <person name="White J."/>
            <person name="Sykes S."/>
            <person name="Heiman D."/>
            <person name="Young S."/>
            <person name="Zeng Q."/>
            <person name="Abouelleil A."/>
            <person name="Aftuck L."/>
            <person name="Bessette D."/>
            <person name="Brown A."/>
            <person name="FitzGerald M."/>
            <person name="Lui A."/>
            <person name="Macdonald J.P."/>
            <person name="Priest M."/>
            <person name="Orbach M.J."/>
            <person name="Galgiani J.N."/>
            <person name="Kirkland T.N."/>
            <person name="Cole G.T."/>
            <person name="Birren B.W."/>
            <person name="Henn M.R."/>
            <person name="Taylor J.W."/>
            <person name="Rounsley S.D."/>
        </authorList>
    </citation>
    <scope>GENOME REANNOTATION</scope>
    <source>
        <strain evidence="2">RS</strain>
    </source>
</reference>
<organism evidence="1 2">
    <name type="scientific">Coccidioides immitis (strain RS)</name>
    <name type="common">Valley fever fungus</name>
    <dbReference type="NCBI Taxonomy" id="246410"/>
    <lineage>
        <taxon>Eukaryota</taxon>
        <taxon>Fungi</taxon>
        <taxon>Dikarya</taxon>
        <taxon>Ascomycota</taxon>
        <taxon>Pezizomycotina</taxon>
        <taxon>Eurotiomycetes</taxon>
        <taxon>Eurotiomycetidae</taxon>
        <taxon>Onygenales</taxon>
        <taxon>Onygenaceae</taxon>
        <taxon>Coccidioides</taxon>
    </lineage>
</organism>
<gene>
    <name evidence="1" type="ORF">CIMG_11650</name>
</gene>